<evidence type="ECO:0000259" key="2">
    <source>
        <dbReference type="Pfam" id="PF13386"/>
    </source>
</evidence>
<protein>
    <submittedName>
        <fullName evidence="3">Sulfite exporter TauE/SafE family protein</fullName>
    </submittedName>
</protein>
<dbReference type="Pfam" id="PF13386">
    <property type="entry name" value="DsbD_2"/>
    <property type="match status" value="1"/>
</dbReference>
<keyword evidence="1" id="KW-1133">Transmembrane helix</keyword>
<accession>A0A5R9L764</accession>
<name>A0A5R9L764_9BACT</name>
<dbReference type="AlphaFoldDB" id="A0A5R9L764"/>
<comment type="caution">
    <text evidence="3">The sequence shown here is derived from an EMBL/GenBank/DDBJ whole genome shotgun (WGS) entry which is preliminary data.</text>
</comment>
<dbReference type="PANTHER" id="PTHR42208:SF1">
    <property type="entry name" value="HEAVY METAL TRANSPORTER"/>
    <property type="match status" value="1"/>
</dbReference>
<feature type="transmembrane region" description="Helical" evidence="1">
    <location>
        <begin position="183"/>
        <end position="204"/>
    </location>
</feature>
<evidence type="ECO:0000313" key="3">
    <source>
        <dbReference type="EMBL" id="TLV04085.1"/>
    </source>
</evidence>
<sequence length="225" mass="24268">MGLLSSFHCICMCGPIALALPVQQGNRWRQFTGLMLYNVGRTTSYAALGALIGFFGNAVAWMGYLKYLSILVGIGMLAYVLWPKSLGIWLHPPKIWAKLISSLKKNMSTMLRSRSMTGRFLLGILNGLLPCGLVYLALVSSAATGNAASGAVYMFIFGTGTLPMMMAVGFFKNWLTPGLRSRFHKLAPVVIALAGLVLVVRGILIQYPNAGQHATAAQITVCHGK</sequence>
<feature type="domain" description="Urease accessory protein UreH-like transmembrane" evidence="2">
    <location>
        <begin position="1"/>
        <end position="196"/>
    </location>
</feature>
<feature type="transmembrane region" description="Helical" evidence="1">
    <location>
        <begin position="43"/>
        <end position="60"/>
    </location>
</feature>
<keyword evidence="1" id="KW-0812">Transmembrane</keyword>
<feature type="transmembrane region" description="Helical" evidence="1">
    <location>
        <begin position="65"/>
        <end position="82"/>
    </location>
</feature>
<feature type="transmembrane region" description="Helical" evidence="1">
    <location>
        <begin position="151"/>
        <end position="171"/>
    </location>
</feature>
<dbReference type="PANTHER" id="PTHR42208">
    <property type="entry name" value="HEAVY METAL TRANSPORTER-RELATED"/>
    <property type="match status" value="1"/>
</dbReference>
<reference evidence="3 4" key="1">
    <citation type="submission" date="2019-05" db="EMBL/GenBank/DDBJ databases">
        <authorList>
            <person name="Qu J.-H."/>
        </authorList>
    </citation>
    <scope>NUCLEOTIDE SEQUENCE [LARGE SCALE GENOMIC DNA]</scope>
    <source>
        <strain evidence="3 4">T17</strain>
    </source>
</reference>
<gene>
    <name evidence="3" type="ORF">FEN17_06965</name>
</gene>
<keyword evidence="4" id="KW-1185">Reference proteome</keyword>
<feature type="transmembrane region" description="Helical" evidence="1">
    <location>
        <begin position="120"/>
        <end position="139"/>
    </location>
</feature>
<dbReference type="Proteomes" id="UP000306402">
    <property type="component" value="Unassembled WGS sequence"/>
</dbReference>
<keyword evidence="1" id="KW-0472">Membrane</keyword>
<evidence type="ECO:0000313" key="4">
    <source>
        <dbReference type="Proteomes" id="UP000306402"/>
    </source>
</evidence>
<dbReference type="EMBL" id="VCEJ01000002">
    <property type="protein sequence ID" value="TLV04085.1"/>
    <property type="molecule type" value="Genomic_DNA"/>
</dbReference>
<dbReference type="OrthoDB" id="594443at2"/>
<organism evidence="3 4">
    <name type="scientific">Dyadobacter luticola</name>
    <dbReference type="NCBI Taxonomy" id="1979387"/>
    <lineage>
        <taxon>Bacteria</taxon>
        <taxon>Pseudomonadati</taxon>
        <taxon>Bacteroidota</taxon>
        <taxon>Cytophagia</taxon>
        <taxon>Cytophagales</taxon>
        <taxon>Spirosomataceae</taxon>
        <taxon>Dyadobacter</taxon>
    </lineage>
</organism>
<proteinExistence type="predicted"/>
<dbReference type="InterPro" id="IPR039447">
    <property type="entry name" value="UreH-like_TM_dom"/>
</dbReference>
<evidence type="ECO:0000256" key="1">
    <source>
        <dbReference type="SAM" id="Phobius"/>
    </source>
</evidence>